<organism evidence="1 2">
    <name type="scientific">Polaribacter cellanae</name>
    <dbReference type="NCBI Taxonomy" id="2818493"/>
    <lineage>
        <taxon>Bacteria</taxon>
        <taxon>Pseudomonadati</taxon>
        <taxon>Bacteroidota</taxon>
        <taxon>Flavobacteriia</taxon>
        <taxon>Flavobacteriales</taxon>
        <taxon>Flavobacteriaceae</taxon>
    </lineage>
</organism>
<protein>
    <submittedName>
        <fullName evidence="1">Uncharacterized protein</fullName>
    </submittedName>
</protein>
<evidence type="ECO:0000313" key="2">
    <source>
        <dbReference type="Proteomes" id="UP000663920"/>
    </source>
</evidence>
<gene>
    <name evidence="1" type="ORF">J3359_11995</name>
</gene>
<accession>A0A975CKT4</accession>
<evidence type="ECO:0000313" key="1">
    <source>
        <dbReference type="EMBL" id="QTE21543.1"/>
    </source>
</evidence>
<proteinExistence type="predicted"/>
<dbReference type="Proteomes" id="UP000663920">
    <property type="component" value="Chromosome"/>
</dbReference>
<sequence length="254" mass="30119">MSNKVIDLFGNHKIIPNTGVKYSSLLEQFLNPFMSDFDNLEYIEDIIEFAINAWNMANINSIMSNKDAEKAMNSIENDKDILLLKKMIAHKQAKFKEYTNFIVDFELKEVNDGGDPILSVITQDEDAYLTNMVNKMEEVGLQNQENFEENYINRSAIIVKPKQPFIDWHNNLYPDSKMDEIDIDIYLVNDAIEDLEKFLKKKFDKIFTMVLEDWHTNKKEWPQRRNYKMFNQWFRVEVSETIYDLEKEPVLKSE</sequence>
<reference evidence="1 2" key="1">
    <citation type="submission" date="2021-03" db="EMBL/GenBank/DDBJ databases">
        <title>Complete genome of Polaribacter_sp.SM13.</title>
        <authorList>
            <person name="Jeong S.W."/>
            <person name="Bae J.W."/>
        </authorList>
    </citation>
    <scope>NUCLEOTIDE SEQUENCE [LARGE SCALE GENOMIC DNA]</scope>
    <source>
        <strain evidence="1 2">SM13</strain>
    </source>
</reference>
<name>A0A975CKT4_9FLAO</name>
<keyword evidence="2" id="KW-1185">Reference proteome</keyword>
<dbReference type="EMBL" id="CP071869">
    <property type="protein sequence ID" value="QTE21543.1"/>
    <property type="molecule type" value="Genomic_DNA"/>
</dbReference>
<dbReference type="KEGG" id="pcea:J3359_11995"/>
<dbReference type="RefSeq" id="WP_208077099.1">
    <property type="nucleotide sequence ID" value="NZ_CP071869.1"/>
</dbReference>
<dbReference type="AlphaFoldDB" id="A0A975CKT4"/>